<keyword evidence="7 10" id="KW-0720">Serine protease</keyword>
<dbReference type="InterPro" id="IPR034197">
    <property type="entry name" value="Peptidases_S8_3"/>
</dbReference>
<dbReference type="InterPro" id="IPR045051">
    <property type="entry name" value="SBT"/>
</dbReference>
<dbReference type="InterPro" id="IPR036852">
    <property type="entry name" value="Peptidase_S8/S53_dom_sf"/>
</dbReference>
<dbReference type="InterPro" id="IPR037045">
    <property type="entry name" value="S8pro/Inhibitor_I9_sf"/>
</dbReference>
<evidence type="ECO:0000256" key="5">
    <source>
        <dbReference type="ARBA" id="ARBA00022729"/>
    </source>
</evidence>
<evidence type="ECO:0000256" key="6">
    <source>
        <dbReference type="ARBA" id="ARBA00022801"/>
    </source>
</evidence>
<dbReference type="InterPro" id="IPR023827">
    <property type="entry name" value="Peptidase_S8_Asp-AS"/>
</dbReference>
<dbReference type="Proteomes" id="UP001327560">
    <property type="component" value="Chromosome 4"/>
</dbReference>
<dbReference type="PANTHER" id="PTHR10795">
    <property type="entry name" value="PROPROTEIN CONVERTASE SUBTILISIN/KEXIN"/>
    <property type="match status" value="1"/>
</dbReference>
<dbReference type="InterPro" id="IPR046450">
    <property type="entry name" value="PA_dom_sf"/>
</dbReference>
<evidence type="ECO:0000259" key="14">
    <source>
        <dbReference type="Pfam" id="PF05922"/>
    </source>
</evidence>
<evidence type="ECO:0000256" key="11">
    <source>
        <dbReference type="SAM" id="SignalP"/>
    </source>
</evidence>
<dbReference type="InterPro" id="IPR041469">
    <property type="entry name" value="Subtilisin-like_FN3"/>
</dbReference>
<dbReference type="InterPro" id="IPR010259">
    <property type="entry name" value="S8pro/Inhibitor_I9"/>
</dbReference>
<dbReference type="Pfam" id="PF00082">
    <property type="entry name" value="Peptidase_S8"/>
    <property type="match status" value="1"/>
</dbReference>
<dbReference type="PRINTS" id="PR00723">
    <property type="entry name" value="SUBTILISIN"/>
</dbReference>
<dbReference type="Pfam" id="PF05922">
    <property type="entry name" value="Inhibitor_I9"/>
    <property type="match status" value="1"/>
</dbReference>
<evidence type="ECO:0000259" key="13">
    <source>
        <dbReference type="Pfam" id="PF02225"/>
    </source>
</evidence>
<evidence type="ECO:0000259" key="12">
    <source>
        <dbReference type="Pfam" id="PF00082"/>
    </source>
</evidence>
<accession>A0AAQ3KB19</accession>
<dbReference type="GO" id="GO:0004252">
    <property type="term" value="F:serine-type endopeptidase activity"/>
    <property type="evidence" value="ECO:0007669"/>
    <property type="project" value="UniProtKB-UniRule"/>
</dbReference>
<feature type="domain" description="Inhibitor I9" evidence="14">
    <location>
        <begin position="37"/>
        <end position="109"/>
    </location>
</feature>
<feature type="domain" description="Subtilisin-like protease fibronectin type-III" evidence="15">
    <location>
        <begin position="639"/>
        <end position="740"/>
    </location>
</feature>
<comment type="similarity">
    <text evidence="2 10">Belongs to the peptidase S8 family.</text>
</comment>
<keyword evidence="17" id="KW-1185">Reference proteome</keyword>
<evidence type="ECO:0000256" key="1">
    <source>
        <dbReference type="ARBA" id="ARBA00004613"/>
    </source>
</evidence>
<feature type="active site" description="Charge relay system" evidence="9 10">
    <location>
        <position position="198"/>
    </location>
</feature>
<feature type="domain" description="Peptidase S8/S53" evidence="12">
    <location>
        <begin position="132"/>
        <end position="567"/>
    </location>
</feature>
<feature type="chain" id="PRO_5042934622" evidence="11">
    <location>
        <begin position="29"/>
        <end position="743"/>
    </location>
</feature>
<evidence type="ECO:0000256" key="2">
    <source>
        <dbReference type="ARBA" id="ARBA00011073"/>
    </source>
</evidence>
<dbReference type="InterPro" id="IPR015500">
    <property type="entry name" value="Peptidase_S8_subtilisin-rel"/>
</dbReference>
<evidence type="ECO:0000256" key="4">
    <source>
        <dbReference type="ARBA" id="ARBA00022670"/>
    </source>
</evidence>
<dbReference type="CDD" id="cd02120">
    <property type="entry name" value="PA_subtilisin_like"/>
    <property type="match status" value="1"/>
</dbReference>
<dbReference type="SUPFAM" id="SSF52743">
    <property type="entry name" value="Subtilisin-like"/>
    <property type="match status" value="1"/>
</dbReference>
<evidence type="ECO:0000256" key="7">
    <source>
        <dbReference type="ARBA" id="ARBA00022825"/>
    </source>
</evidence>
<keyword evidence="5 11" id="KW-0732">Signal</keyword>
<dbReference type="Gene3D" id="3.40.50.200">
    <property type="entry name" value="Peptidase S8/S53 domain"/>
    <property type="match status" value="1"/>
</dbReference>
<dbReference type="FunFam" id="3.40.50.200:FF:000006">
    <property type="entry name" value="Subtilisin-like protease SBT1.5"/>
    <property type="match status" value="1"/>
</dbReference>
<name>A0AAQ3KB19_9LILI</name>
<reference evidence="16 17" key="1">
    <citation type="submission" date="2023-10" db="EMBL/GenBank/DDBJ databases">
        <title>Chromosome-scale genome assembly provides insights into flower coloration mechanisms of Canna indica.</title>
        <authorList>
            <person name="Li C."/>
        </authorList>
    </citation>
    <scope>NUCLEOTIDE SEQUENCE [LARGE SCALE GENOMIC DNA]</scope>
    <source>
        <tissue evidence="16">Flower</tissue>
    </source>
</reference>
<dbReference type="Pfam" id="PF17766">
    <property type="entry name" value="fn3_6"/>
    <property type="match status" value="1"/>
</dbReference>
<evidence type="ECO:0000313" key="17">
    <source>
        <dbReference type="Proteomes" id="UP001327560"/>
    </source>
</evidence>
<dbReference type="EMBL" id="CP136893">
    <property type="protein sequence ID" value="WOL05349.1"/>
    <property type="molecule type" value="Genomic_DNA"/>
</dbReference>
<dbReference type="AlphaFoldDB" id="A0AAQ3KB19"/>
<comment type="subcellular location">
    <subcellularLocation>
        <location evidence="1">Secreted</location>
    </subcellularLocation>
</comment>
<feature type="active site" description="Charge relay system" evidence="9 10">
    <location>
        <position position="525"/>
    </location>
</feature>
<evidence type="ECO:0000256" key="3">
    <source>
        <dbReference type="ARBA" id="ARBA00022525"/>
    </source>
</evidence>
<dbReference type="FunFam" id="3.50.30.30:FF:000005">
    <property type="entry name" value="subtilisin-like protease SBT1.5"/>
    <property type="match status" value="1"/>
</dbReference>
<feature type="domain" description="PA" evidence="13">
    <location>
        <begin position="355"/>
        <end position="442"/>
    </location>
</feature>
<dbReference type="PROSITE" id="PS51892">
    <property type="entry name" value="SUBTILASE"/>
    <property type="match status" value="1"/>
</dbReference>
<keyword evidence="4 10" id="KW-0645">Protease</keyword>
<dbReference type="Pfam" id="PF02225">
    <property type="entry name" value="PA"/>
    <property type="match status" value="1"/>
</dbReference>
<keyword evidence="8" id="KW-0325">Glycoprotein</keyword>
<proteinExistence type="inferred from homology"/>
<dbReference type="GO" id="GO:0006508">
    <property type="term" value="P:proteolysis"/>
    <property type="evidence" value="ECO:0007669"/>
    <property type="project" value="UniProtKB-KW"/>
</dbReference>
<dbReference type="GO" id="GO:0005576">
    <property type="term" value="C:extracellular region"/>
    <property type="evidence" value="ECO:0007669"/>
    <property type="project" value="UniProtKB-SubCell"/>
</dbReference>
<keyword evidence="3" id="KW-0964">Secreted</keyword>
<evidence type="ECO:0000256" key="10">
    <source>
        <dbReference type="PROSITE-ProRule" id="PRU01240"/>
    </source>
</evidence>
<feature type="active site" description="Charge relay system" evidence="9 10">
    <location>
        <position position="141"/>
    </location>
</feature>
<evidence type="ECO:0000313" key="16">
    <source>
        <dbReference type="EMBL" id="WOL05349.1"/>
    </source>
</evidence>
<evidence type="ECO:0000256" key="9">
    <source>
        <dbReference type="PIRSR" id="PIRSR615500-1"/>
    </source>
</evidence>
<keyword evidence="6 10" id="KW-0378">Hydrolase</keyword>
<evidence type="ECO:0000259" key="15">
    <source>
        <dbReference type="Pfam" id="PF17766"/>
    </source>
</evidence>
<dbReference type="Gene3D" id="3.50.30.30">
    <property type="match status" value="1"/>
</dbReference>
<dbReference type="CDD" id="cd04852">
    <property type="entry name" value="Peptidases_S8_3"/>
    <property type="match status" value="1"/>
</dbReference>
<protein>
    <submittedName>
        <fullName evidence="16">Uncharacterized protein</fullName>
    </submittedName>
</protein>
<dbReference type="Gene3D" id="3.30.70.80">
    <property type="entry name" value="Peptidase S8 propeptide/proteinase inhibitor I9"/>
    <property type="match status" value="1"/>
</dbReference>
<dbReference type="Gene3D" id="2.60.40.2310">
    <property type="match status" value="1"/>
</dbReference>
<feature type="signal peptide" evidence="11">
    <location>
        <begin position="1"/>
        <end position="28"/>
    </location>
</feature>
<dbReference type="PROSITE" id="PS00136">
    <property type="entry name" value="SUBTILASE_ASP"/>
    <property type="match status" value="1"/>
</dbReference>
<organism evidence="16 17">
    <name type="scientific">Canna indica</name>
    <name type="common">Indian-shot</name>
    <dbReference type="NCBI Taxonomy" id="4628"/>
    <lineage>
        <taxon>Eukaryota</taxon>
        <taxon>Viridiplantae</taxon>
        <taxon>Streptophyta</taxon>
        <taxon>Embryophyta</taxon>
        <taxon>Tracheophyta</taxon>
        <taxon>Spermatophyta</taxon>
        <taxon>Magnoliopsida</taxon>
        <taxon>Liliopsida</taxon>
        <taxon>Zingiberales</taxon>
        <taxon>Cannaceae</taxon>
        <taxon>Canna</taxon>
    </lineage>
</organism>
<sequence>MAMEVLKIFSSLCLLSLILFFNVPQATSATSLQRRAYIVHMQLQESASLDQESFYRSFLSAVTSEQHMMYAYKNVFSGFAAKLTEPELTAMSLLPGFVRAYSDRLYKLQTTHTPSFLGLNTVGGPWNQTHFGEGIIVGLLDTGIFPDHPSFSGQEMPPPPTKWKGQCDFNASSCNNKLIGARSFIFGSTASPIDDFGHGTHTASTAAGAAVPGAQVLGNAYGVATGMAPRAHIAMYKVCDDFGCFGSDILAGMDAAVSDGVDVLSISLGGFSSSFDQDPIATGAFAAVENGVFVSCAAANAGPDPSTLSNEAPWLLTVAASTMDRNIRVTVKLGNGQTFDGESLYQPNSFTPNLYPVVYAGAAQDPYAAYCTNGSFEGFDVKGKIVVCELGEISAIEKGAVVQSAGGVGMIIVNQYNMGYTTFANAHVLPASHVSFAAGDQIKDYINSSSNPTASFLFKGTILSTTPAPAISFFSSRGPSLASPGILKPDIVGPGVNVLAAWPFPVGPPSNRTYGTTFNVISGTSMSTPHLSGIAALVKSAHLDWSPAAIKSAIMTTASVHDNTGNPIVDEQLLPADLFAVGAGFVNPMKVVDPGLVYDISPDDYVGYLCGLGYTNPQVSVIVRKPVACQTIKSIVEKDLNYPSITVALSANTTVVVPRTVKNVGDATATYYSMVSSTPGVDVHVYPPVLRFTSVNQEKKFSVVFKMMGGGSGRSAGVNVAQGYLTWVSASGKSVRSPISYYL</sequence>
<dbReference type="InterPro" id="IPR000209">
    <property type="entry name" value="Peptidase_S8/S53_dom"/>
</dbReference>
<gene>
    <name evidence="16" type="ORF">Cni_G14077</name>
</gene>
<evidence type="ECO:0000256" key="8">
    <source>
        <dbReference type="ARBA" id="ARBA00023180"/>
    </source>
</evidence>
<dbReference type="InterPro" id="IPR003137">
    <property type="entry name" value="PA_domain"/>
</dbReference>
<dbReference type="SUPFAM" id="SSF52025">
    <property type="entry name" value="PA domain"/>
    <property type="match status" value="1"/>
</dbReference>